<dbReference type="InterPro" id="IPR006336">
    <property type="entry name" value="GCS2"/>
</dbReference>
<comment type="function">
    <text evidence="5">ATP-dependent carboxylate-amine ligase which exhibits weak glutamate--cysteine ligase activity.</text>
</comment>
<evidence type="ECO:0000256" key="2">
    <source>
        <dbReference type="ARBA" id="ARBA00022741"/>
    </source>
</evidence>
<dbReference type="GO" id="GO:0004357">
    <property type="term" value="F:glutamate-cysteine ligase activity"/>
    <property type="evidence" value="ECO:0007669"/>
    <property type="project" value="UniProtKB-EC"/>
</dbReference>
<proteinExistence type="inferred from homology"/>
<evidence type="ECO:0000313" key="7">
    <source>
        <dbReference type="Proteomes" id="UP001596512"/>
    </source>
</evidence>
<dbReference type="PANTHER" id="PTHR36510">
    <property type="entry name" value="GLUTAMATE--CYSTEINE LIGASE 2-RELATED"/>
    <property type="match status" value="1"/>
</dbReference>
<dbReference type="InterPro" id="IPR011793">
    <property type="entry name" value="YbdK"/>
</dbReference>
<organism evidence="6 7">
    <name type="scientific">Actinokineospora soli</name>
    <dbReference type="NCBI Taxonomy" id="1048753"/>
    <lineage>
        <taxon>Bacteria</taxon>
        <taxon>Bacillati</taxon>
        <taxon>Actinomycetota</taxon>
        <taxon>Actinomycetes</taxon>
        <taxon>Pseudonocardiales</taxon>
        <taxon>Pseudonocardiaceae</taxon>
        <taxon>Actinokineospora</taxon>
    </lineage>
</organism>
<comment type="similarity">
    <text evidence="5">Belongs to the glutamate--cysteine ligase type 2 family. YbdK subfamily.</text>
</comment>
<dbReference type="NCBIfam" id="NF010041">
    <property type="entry name" value="PRK13517.1-1"/>
    <property type="match status" value="1"/>
</dbReference>
<reference evidence="7" key="1">
    <citation type="journal article" date="2019" name="Int. J. Syst. Evol. Microbiol.">
        <title>The Global Catalogue of Microorganisms (GCM) 10K type strain sequencing project: providing services to taxonomists for standard genome sequencing and annotation.</title>
        <authorList>
            <consortium name="The Broad Institute Genomics Platform"/>
            <consortium name="The Broad Institute Genome Sequencing Center for Infectious Disease"/>
            <person name="Wu L."/>
            <person name="Ma J."/>
        </authorList>
    </citation>
    <scope>NUCLEOTIDE SEQUENCE [LARGE SCALE GENOMIC DNA]</scope>
    <source>
        <strain evidence="7">JCM 17695</strain>
    </source>
</reference>
<dbReference type="HAMAP" id="MF_01609">
    <property type="entry name" value="Glu_cys_ligase_2"/>
    <property type="match status" value="1"/>
</dbReference>
<keyword evidence="2 5" id="KW-0547">Nucleotide-binding</keyword>
<dbReference type="NCBIfam" id="TIGR02050">
    <property type="entry name" value="gshA_cyan_rel"/>
    <property type="match status" value="1"/>
</dbReference>
<gene>
    <name evidence="6" type="ORF">ACFQV2_18315</name>
</gene>
<evidence type="ECO:0000256" key="4">
    <source>
        <dbReference type="ARBA" id="ARBA00048819"/>
    </source>
</evidence>
<dbReference type="Proteomes" id="UP001596512">
    <property type="component" value="Unassembled WGS sequence"/>
</dbReference>
<evidence type="ECO:0000256" key="1">
    <source>
        <dbReference type="ARBA" id="ARBA00022598"/>
    </source>
</evidence>
<keyword evidence="3 5" id="KW-0067">ATP-binding</keyword>
<protein>
    <recommendedName>
        <fullName evidence="5">Putative glutamate--cysteine ligase 2</fullName>
        <ecNumber evidence="5">6.3.2.2</ecNumber>
    </recommendedName>
    <alternativeName>
        <fullName evidence="5">Gamma-glutamylcysteine synthetase 2</fullName>
        <shortName evidence="5">GCS 2</shortName>
        <shortName evidence="5">Gamma-GCS 2</shortName>
    </alternativeName>
</protein>
<dbReference type="Gene3D" id="3.30.590.20">
    <property type="match status" value="1"/>
</dbReference>
<accession>A0ABW2TNA6</accession>
<dbReference type="InterPro" id="IPR014746">
    <property type="entry name" value="Gln_synth/guanido_kin_cat_dom"/>
</dbReference>
<evidence type="ECO:0000256" key="5">
    <source>
        <dbReference type="HAMAP-Rule" id="MF_01609"/>
    </source>
</evidence>
<dbReference type="InterPro" id="IPR050141">
    <property type="entry name" value="GCL_type2/YbdK_subfam"/>
</dbReference>
<dbReference type="SUPFAM" id="SSF55931">
    <property type="entry name" value="Glutamine synthetase/guanido kinase"/>
    <property type="match status" value="1"/>
</dbReference>
<name>A0ABW2TNA6_9PSEU</name>
<dbReference type="EC" id="6.3.2.2" evidence="5"/>
<evidence type="ECO:0000256" key="3">
    <source>
        <dbReference type="ARBA" id="ARBA00022840"/>
    </source>
</evidence>
<keyword evidence="7" id="KW-1185">Reference proteome</keyword>
<comment type="catalytic activity">
    <reaction evidence="4 5">
        <text>L-cysteine + L-glutamate + ATP = gamma-L-glutamyl-L-cysteine + ADP + phosphate + H(+)</text>
        <dbReference type="Rhea" id="RHEA:13285"/>
        <dbReference type="ChEBI" id="CHEBI:15378"/>
        <dbReference type="ChEBI" id="CHEBI:29985"/>
        <dbReference type="ChEBI" id="CHEBI:30616"/>
        <dbReference type="ChEBI" id="CHEBI:35235"/>
        <dbReference type="ChEBI" id="CHEBI:43474"/>
        <dbReference type="ChEBI" id="CHEBI:58173"/>
        <dbReference type="ChEBI" id="CHEBI:456216"/>
        <dbReference type="EC" id="6.3.2.2"/>
    </reaction>
</comment>
<comment type="caution">
    <text evidence="6">The sequence shown here is derived from an EMBL/GenBank/DDBJ whole genome shotgun (WGS) entry which is preliminary data.</text>
</comment>
<evidence type="ECO:0000313" key="6">
    <source>
        <dbReference type="EMBL" id="MFC7615174.1"/>
    </source>
</evidence>
<sequence>MADRPTLGVEEEFVLVDGDGRLVQEGPETLAESTDPDLDLKAELLRCQVESATGVHTDVDALRADLAHSRAELIKAAAGRGLRLLASGTPVHGEHFDALLGPDTRYRRMHSRFGSMVFSGLTCGCHVHVEVADREVAVQVVNHLRPWLPVLLALSANSPFNDGRDTGYASARHLLWSRWPTAVPPPYLDSAADYDTRVTALVDTTAAMDLKMIYWDVRISDHLPTIEVRVADVLPTADEAALFGILVRALVTEFVALVGRALRAQPVPQDILRGRLWRAARDGMSGQCADPVTGRLRPTLDIVDDLFAYLDDPAERALADRVRARWHTGGGAERQRAAYGKAGSLDDVVEHIVGETASGT</sequence>
<dbReference type="EMBL" id="JBHTEY010000004">
    <property type="protein sequence ID" value="MFC7615174.1"/>
    <property type="molecule type" value="Genomic_DNA"/>
</dbReference>
<dbReference type="PANTHER" id="PTHR36510:SF1">
    <property type="entry name" value="GLUTAMATE--CYSTEINE LIGASE 2-RELATED"/>
    <property type="match status" value="1"/>
</dbReference>
<keyword evidence="1 5" id="KW-0436">Ligase</keyword>
<dbReference type="Pfam" id="PF04107">
    <property type="entry name" value="GCS2"/>
    <property type="match status" value="1"/>
</dbReference>